<protein>
    <submittedName>
        <fullName evidence="1">Uncharacterized protein</fullName>
    </submittedName>
</protein>
<accession>A0A2P5CLC6</accession>
<dbReference type="Proteomes" id="UP000237105">
    <property type="component" value="Unassembled WGS sequence"/>
</dbReference>
<dbReference type="AlphaFoldDB" id="A0A2P5CLC6"/>
<name>A0A2P5CLC6_PARAD</name>
<dbReference type="EMBL" id="JXTB01000118">
    <property type="protein sequence ID" value="PON61844.1"/>
    <property type="molecule type" value="Genomic_DNA"/>
</dbReference>
<comment type="caution">
    <text evidence="1">The sequence shown here is derived from an EMBL/GenBank/DDBJ whole genome shotgun (WGS) entry which is preliminary data.</text>
</comment>
<dbReference type="OrthoDB" id="10377376at2759"/>
<reference evidence="2" key="1">
    <citation type="submission" date="2016-06" db="EMBL/GenBank/DDBJ databases">
        <title>Parallel loss of symbiosis genes in relatives of nitrogen-fixing non-legume Parasponia.</title>
        <authorList>
            <person name="Van Velzen R."/>
            <person name="Holmer R."/>
            <person name="Bu F."/>
            <person name="Rutten L."/>
            <person name="Van Zeijl A."/>
            <person name="Liu W."/>
            <person name="Santuari L."/>
            <person name="Cao Q."/>
            <person name="Sharma T."/>
            <person name="Shen D."/>
            <person name="Roswanjaya Y."/>
            <person name="Wardhani T."/>
            <person name="Kalhor M.S."/>
            <person name="Jansen J."/>
            <person name="Van den Hoogen J."/>
            <person name="Gungor B."/>
            <person name="Hartog M."/>
            <person name="Hontelez J."/>
            <person name="Verver J."/>
            <person name="Yang W.-C."/>
            <person name="Schijlen E."/>
            <person name="Repin R."/>
            <person name="Schilthuizen M."/>
            <person name="Schranz E."/>
            <person name="Heidstra R."/>
            <person name="Miyata K."/>
            <person name="Fedorova E."/>
            <person name="Kohlen W."/>
            <person name="Bisseling T."/>
            <person name="Smit S."/>
            <person name="Geurts R."/>
        </authorList>
    </citation>
    <scope>NUCLEOTIDE SEQUENCE [LARGE SCALE GENOMIC DNA]</scope>
    <source>
        <strain evidence="2">cv. WU1-14</strain>
    </source>
</reference>
<keyword evidence="2" id="KW-1185">Reference proteome</keyword>
<organism evidence="1 2">
    <name type="scientific">Parasponia andersonii</name>
    <name type="common">Sponia andersonii</name>
    <dbReference type="NCBI Taxonomy" id="3476"/>
    <lineage>
        <taxon>Eukaryota</taxon>
        <taxon>Viridiplantae</taxon>
        <taxon>Streptophyta</taxon>
        <taxon>Embryophyta</taxon>
        <taxon>Tracheophyta</taxon>
        <taxon>Spermatophyta</taxon>
        <taxon>Magnoliopsida</taxon>
        <taxon>eudicotyledons</taxon>
        <taxon>Gunneridae</taxon>
        <taxon>Pentapetalae</taxon>
        <taxon>rosids</taxon>
        <taxon>fabids</taxon>
        <taxon>Rosales</taxon>
        <taxon>Cannabaceae</taxon>
        <taxon>Parasponia</taxon>
    </lineage>
</organism>
<evidence type="ECO:0000313" key="1">
    <source>
        <dbReference type="EMBL" id="PON61844.1"/>
    </source>
</evidence>
<gene>
    <name evidence="1" type="ORF">PanWU01x14_142620</name>
</gene>
<sequence length="305" mass="31639">MLKQHLQQNIASRRNHPELLIEQRLVGLHGLLLPPSVEKPIHKRRIHNPIIHQTPLLKLVEKLIGLLQILQIEKPGNQIVENQRIRAMAFVQHFPQEINGFPNPVGVDQPLRQVPEGNRRRAEGRIGDDMAIDLETDINSALVAMGIDQIIVRDNVGDDVRLVEEELEEGNCVTVPLGAVHGSDDGVAGEDGGAGVGEDGVAGDGGGSIEVAGANQGLDSVVKVEAGANEGGGGVGKTGRIGVARGRGMGVAAESVERGLDAEAALAAAALGGGLLGGGEGEGAGGEEVVAAGTSVGEVWVWIGL</sequence>
<proteinExistence type="predicted"/>
<evidence type="ECO:0000313" key="2">
    <source>
        <dbReference type="Proteomes" id="UP000237105"/>
    </source>
</evidence>